<organism evidence="3 4">
    <name type="scientific">Methylocystis echinoides</name>
    <dbReference type="NCBI Taxonomy" id="29468"/>
    <lineage>
        <taxon>Bacteria</taxon>
        <taxon>Pseudomonadati</taxon>
        <taxon>Pseudomonadota</taxon>
        <taxon>Alphaproteobacteria</taxon>
        <taxon>Hyphomicrobiales</taxon>
        <taxon>Methylocystaceae</taxon>
        <taxon>Methylocystis</taxon>
    </lineage>
</organism>
<name>A0A9W6GST4_9HYPH</name>
<dbReference type="InterPro" id="IPR033195">
    <property type="entry name" value="AmidinoTrfase"/>
</dbReference>
<evidence type="ECO:0000313" key="3">
    <source>
        <dbReference type="EMBL" id="GLI92381.1"/>
    </source>
</evidence>
<dbReference type="PANTHER" id="PTHR10488">
    <property type="entry name" value="GLYCINE AMIDINOTRANSFERASE, MITOCHONDRIAL"/>
    <property type="match status" value="1"/>
</dbReference>
<proteinExistence type="inferred from homology"/>
<evidence type="ECO:0000256" key="1">
    <source>
        <dbReference type="ARBA" id="ARBA00006943"/>
    </source>
</evidence>
<keyword evidence="4" id="KW-1185">Reference proteome</keyword>
<dbReference type="PANTHER" id="PTHR10488:SF1">
    <property type="entry name" value="GLYCINE AMIDINOTRANSFERASE, MITOCHONDRIAL"/>
    <property type="match status" value="1"/>
</dbReference>
<comment type="similarity">
    <text evidence="1">Belongs to the amidinotransferase family.</text>
</comment>
<accession>A0A9W6GST4</accession>
<protein>
    <submittedName>
        <fullName evidence="3">Amidinotransferase</fullName>
    </submittedName>
</protein>
<reference evidence="3" key="1">
    <citation type="journal article" date="2023" name="Int. J. Syst. Evol. Microbiol.">
        <title>Methylocystis iwaonis sp. nov., a type II methane-oxidizing bacterium from surface soil of a rice paddy field in Japan, and emended description of the genus Methylocystis (ex Whittenbury et al. 1970) Bowman et al. 1993.</title>
        <authorList>
            <person name="Kaise H."/>
            <person name="Sawadogo J.B."/>
            <person name="Alam M.S."/>
            <person name="Ueno C."/>
            <person name="Dianou D."/>
            <person name="Shinjo R."/>
            <person name="Asakawa S."/>
        </authorList>
    </citation>
    <scope>NUCLEOTIDE SEQUENCE</scope>
    <source>
        <strain evidence="3">LMG27198</strain>
    </source>
</reference>
<sequence>MATLAGIATVATEANSQTGFYPRTRIFVRSEFAQLRTAIVAQSQIRLPDESFLTEAQWNYILSFLPQESIPLVKALRGHDLSEVDSGLQKQWEQERANLAQLLQAHRVEVLRPDLLTTEQKLAGGIAGYSNSFVRDPWFTVGNNVIEGALRFPHRRLEVLASRSLMDSRVYPASCSYIAAPQPDAVPLPSPPSTTSVDNSPYIEGGDVLVVDRYVFVGLSGLASSKRGVDFLRKHLGPQGYIVQPIKLAPNVLHLDCALGFIRPGLIIVHAPALLEGLPPQLRGWERIDVTKDEAFELATNGLPISPYVYVTDPAFKHIGDRIARKGVKVEYLDLRVSRKLGGAFRCSTQALWRE</sequence>
<dbReference type="GO" id="GO:0015067">
    <property type="term" value="F:amidinotransferase activity"/>
    <property type="evidence" value="ECO:0007669"/>
    <property type="project" value="InterPro"/>
</dbReference>
<dbReference type="EMBL" id="BSEC01000001">
    <property type="protein sequence ID" value="GLI92381.1"/>
    <property type="molecule type" value="Genomic_DNA"/>
</dbReference>
<dbReference type="Proteomes" id="UP001144323">
    <property type="component" value="Unassembled WGS sequence"/>
</dbReference>
<dbReference type="SUPFAM" id="SSF55909">
    <property type="entry name" value="Pentein"/>
    <property type="match status" value="1"/>
</dbReference>
<comment type="caution">
    <text evidence="3">The sequence shown here is derived from an EMBL/GenBank/DDBJ whole genome shotgun (WGS) entry which is preliminary data.</text>
</comment>
<dbReference type="AlphaFoldDB" id="A0A9W6GST4"/>
<keyword evidence="2" id="KW-0808">Transferase</keyword>
<dbReference type="RefSeq" id="WP_281801565.1">
    <property type="nucleotide sequence ID" value="NZ_BSEC01000001.1"/>
</dbReference>
<gene>
    <name evidence="3" type="ORF">LMG27198_13730</name>
</gene>
<dbReference type="Gene3D" id="3.75.10.10">
    <property type="entry name" value="L-arginine/glycine Amidinotransferase, Chain A"/>
    <property type="match status" value="1"/>
</dbReference>
<evidence type="ECO:0000256" key="2">
    <source>
        <dbReference type="ARBA" id="ARBA00022679"/>
    </source>
</evidence>
<evidence type="ECO:0000313" key="4">
    <source>
        <dbReference type="Proteomes" id="UP001144323"/>
    </source>
</evidence>